<dbReference type="AlphaFoldDB" id="E1QFK8"/>
<dbReference type="InterPro" id="IPR008928">
    <property type="entry name" value="6-hairpin_glycosidase_sf"/>
</dbReference>
<proteinExistence type="predicted"/>
<dbReference type="InterPro" id="IPR012341">
    <property type="entry name" value="6hp_glycosidase-like_sf"/>
</dbReference>
<dbReference type="PANTHER" id="PTHR42899">
    <property type="entry name" value="SPERMATOGENESIS-ASSOCIATED PROTEIN 20"/>
    <property type="match status" value="1"/>
</dbReference>
<dbReference type="HOGENOM" id="CLU_014051_4_1_7"/>
<dbReference type="Pfam" id="PF03190">
    <property type="entry name" value="Thioredox_DsbH"/>
    <property type="match status" value="1"/>
</dbReference>
<dbReference type="eggNOG" id="COG1331">
    <property type="taxonomic scope" value="Bacteria"/>
</dbReference>
<gene>
    <name evidence="2" type="ordered locus">Deba_0974</name>
</gene>
<dbReference type="Gene3D" id="1.50.10.10">
    <property type="match status" value="2"/>
</dbReference>
<evidence type="ECO:0000313" key="2">
    <source>
        <dbReference type="EMBL" id="ADK84344.1"/>
    </source>
</evidence>
<evidence type="ECO:0000313" key="3">
    <source>
        <dbReference type="Proteomes" id="UP000009047"/>
    </source>
</evidence>
<name>E1QFK8_DESB2</name>
<dbReference type="KEGG" id="dbr:Deba_0974"/>
<dbReference type="EMBL" id="CP002085">
    <property type="protein sequence ID" value="ADK84344.1"/>
    <property type="molecule type" value="Genomic_DNA"/>
</dbReference>
<dbReference type="CDD" id="cd02955">
    <property type="entry name" value="SSP411"/>
    <property type="match status" value="1"/>
</dbReference>
<dbReference type="PANTHER" id="PTHR42899:SF1">
    <property type="entry name" value="SPERMATOGENESIS-ASSOCIATED PROTEIN 20"/>
    <property type="match status" value="1"/>
</dbReference>
<dbReference type="RefSeq" id="WP_013257798.1">
    <property type="nucleotide sequence ID" value="NC_014365.1"/>
</dbReference>
<dbReference type="PIRSF" id="PIRSF006402">
    <property type="entry name" value="UCP006402_thioredoxin"/>
    <property type="match status" value="1"/>
</dbReference>
<keyword evidence="3" id="KW-1185">Reference proteome</keyword>
<dbReference type="SUPFAM" id="SSF48208">
    <property type="entry name" value="Six-hairpin glycosidases"/>
    <property type="match status" value="1"/>
</dbReference>
<dbReference type="GO" id="GO:0005975">
    <property type="term" value="P:carbohydrate metabolic process"/>
    <property type="evidence" value="ECO:0007669"/>
    <property type="project" value="InterPro"/>
</dbReference>
<dbReference type="STRING" id="644282.Deba_0974"/>
<dbReference type="InterPro" id="IPR024705">
    <property type="entry name" value="Ssp411"/>
</dbReference>
<protein>
    <recommendedName>
        <fullName evidence="1">Spermatogenesis-associated protein 20-like TRX domain-containing protein</fullName>
    </recommendedName>
</protein>
<dbReference type="Proteomes" id="UP000009047">
    <property type="component" value="Chromosome"/>
</dbReference>
<evidence type="ECO:0000259" key="1">
    <source>
        <dbReference type="Pfam" id="PF03190"/>
    </source>
</evidence>
<dbReference type="SUPFAM" id="SSF52833">
    <property type="entry name" value="Thioredoxin-like"/>
    <property type="match status" value="1"/>
</dbReference>
<dbReference type="OrthoDB" id="9762614at2"/>
<feature type="domain" description="Spermatogenesis-associated protein 20-like TRX" evidence="1">
    <location>
        <begin position="3"/>
        <end position="164"/>
    </location>
</feature>
<sequence>MPNALAAEQSPYLRQHADNPVDWLPWGPAALAKARDQQKPIFLSIGYATCHWCHVMAHESFEDQAVADLLNQHYVAVKVDREERPDLDAIYMTACQALSGAGGWPLTALLTPDGLPFIAGTYFPKTARLGRPGLLEILAEVARRWNGPERARMIQAGQEVARAIQPQAGPKTDLDPRALGMAYSQLRQSFDDQFGGFGQAPKFPTPHNLLFLLRWQARNPGSDALAMVEKTLTAMADGGLFDQVGFGFHRYSVDRPWLTPHFEKMLYDQALLAMAYLEAHQLTGREDFAATARQVFTYVLTRMTGPEGGFYAAEDADSEGVEGKYYVWTPQEVLAAAGQADGRLFNDFHGITADGNFEHGTSIPHRRQSLADFATQHGLDADQAAQALERARLALLAARQQRIPPLKDDKIITAWNGLMIAALAKAGQALADEALTAAAARAATFILQTARATGGRLARSQRDGQASGPGFLEDYAFMIWGLIELFEATFELDHLEAALELTDKCCELFWDEADGGYFFSPADGEKLIMRDKDDYDGATPAGNSTMTLNLLRLARLTGRRQLEDMAQQLMQTMAAQTMRLPMAHTMLLMALDFAQGPTKEIVICGAKNDPAAQAMIAKAQQKFIPARALLWRPPEGPEAARLAALAPFTAGMTTVGGRATAYVCQDHVCARPVTDPDELRF</sequence>
<dbReference type="InterPro" id="IPR036249">
    <property type="entry name" value="Thioredoxin-like_sf"/>
</dbReference>
<reference evidence="2 3" key="1">
    <citation type="journal article" date="2010" name="Stand. Genomic Sci.">
        <title>Complete genome sequence of Desulfarculus baarsii type strain (2st14).</title>
        <authorList>
            <person name="Sun H."/>
            <person name="Spring S."/>
            <person name="Lapidus A."/>
            <person name="Davenport K."/>
            <person name="Del Rio T.G."/>
            <person name="Tice H."/>
            <person name="Nolan M."/>
            <person name="Copeland A."/>
            <person name="Cheng J.F."/>
            <person name="Lucas S."/>
            <person name="Tapia R."/>
            <person name="Goodwin L."/>
            <person name="Pitluck S."/>
            <person name="Ivanova N."/>
            <person name="Pagani I."/>
            <person name="Mavromatis K."/>
            <person name="Ovchinnikova G."/>
            <person name="Pati A."/>
            <person name="Chen A."/>
            <person name="Palaniappan K."/>
            <person name="Hauser L."/>
            <person name="Chang Y.J."/>
            <person name="Jeffries C.D."/>
            <person name="Detter J.C."/>
            <person name="Han C."/>
            <person name="Rohde M."/>
            <person name="Brambilla E."/>
            <person name="Goker M."/>
            <person name="Woyke T."/>
            <person name="Bristow J."/>
            <person name="Eisen J.A."/>
            <person name="Markowitz V."/>
            <person name="Hugenholtz P."/>
            <person name="Kyrpides N.C."/>
            <person name="Klenk H.P."/>
            <person name="Land M."/>
        </authorList>
    </citation>
    <scope>NUCLEOTIDE SEQUENCE [LARGE SCALE GENOMIC DNA]</scope>
    <source>
        <strain evidence="3">ATCC 33931 / DSM 2075 / LMG 7858 / VKM B-1802 / 2st14</strain>
    </source>
</reference>
<accession>E1QFK8</accession>
<organism evidence="2 3">
    <name type="scientific">Desulfarculus baarsii (strain ATCC 33931 / DSM 2075 / LMG 7858 / VKM B-1802 / 2st14)</name>
    <dbReference type="NCBI Taxonomy" id="644282"/>
    <lineage>
        <taxon>Bacteria</taxon>
        <taxon>Pseudomonadati</taxon>
        <taxon>Thermodesulfobacteriota</taxon>
        <taxon>Desulfarculia</taxon>
        <taxon>Desulfarculales</taxon>
        <taxon>Desulfarculaceae</taxon>
        <taxon>Desulfarculus</taxon>
    </lineage>
</organism>
<dbReference type="Gene3D" id="3.40.30.10">
    <property type="entry name" value="Glutaredoxin"/>
    <property type="match status" value="1"/>
</dbReference>
<dbReference type="InterPro" id="IPR004879">
    <property type="entry name" value="Ssp411-like_TRX"/>
</dbReference>